<feature type="chain" id="PRO_5041079309" evidence="2">
    <location>
        <begin position="31"/>
        <end position="124"/>
    </location>
</feature>
<protein>
    <submittedName>
        <fullName evidence="5">SLC52A2</fullName>
    </submittedName>
</protein>
<accession>A0A068WEX3</accession>
<dbReference type="WBParaSite" id="EgrG_000861300">
    <property type="protein sequence ID" value="EgrG_000861300"/>
    <property type="gene ID" value="EgrG_000861300"/>
</dbReference>
<feature type="signal peptide" evidence="2">
    <location>
        <begin position="1"/>
        <end position="30"/>
    </location>
</feature>
<dbReference type="Proteomes" id="UP000492820">
    <property type="component" value="Unassembled WGS sequence"/>
</dbReference>
<reference evidence="5" key="3">
    <citation type="submission" date="2020-10" db="UniProtKB">
        <authorList>
            <consortium name="WormBaseParasite"/>
        </authorList>
    </citation>
    <scope>IDENTIFICATION</scope>
</reference>
<organism evidence="3">
    <name type="scientific">Echinococcus granulosus</name>
    <name type="common">Hydatid tapeworm</name>
    <dbReference type="NCBI Taxonomy" id="6210"/>
    <lineage>
        <taxon>Eukaryota</taxon>
        <taxon>Metazoa</taxon>
        <taxon>Spiralia</taxon>
        <taxon>Lophotrochozoa</taxon>
        <taxon>Platyhelminthes</taxon>
        <taxon>Cestoda</taxon>
        <taxon>Eucestoda</taxon>
        <taxon>Cyclophyllidea</taxon>
        <taxon>Taeniidae</taxon>
        <taxon>Echinococcus</taxon>
        <taxon>Echinococcus granulosus group</taxon>
    </lineage>
</organism>
<evidence type="ECO:0000256" key="2">
    <source>
        <dbReference type="SAM" id="SignalP"/>
    </source>
</evidence>
<evidence type="ECO:0000313" key="3">
    <source>
        <dbReference type="EMBL" id="CDS16196.1"/>
    </source>
</evidence>
<feature type="transmembrane region" description="Helical" evidence="1">
    <location>
        <begin position="49"/>
        <end position="73"/>
    </location>
</feature>
<reference evidence="3 4" key="1">
    <citation type="journal article" date="2013" name="Nature">
        <title>The genomes of four tapeworm species reveal adaptations to parasitism.</title>
        <authorList>
            <person name="Tsai I.J."/>
            <person name="Zarowiecki M."/>
            <person name="Holroyd N."/>
            <person name="Garciarrubio A."/>
            <person name="Sanchez-Flores A."/>
            <person name="Brooks K.L."/>
            <person name="Tracey A."/>
            <person name="Bobes R.J."/>
            <person name="Fragoso G."/>
            <person name="Sciutto E."/>
            <person name="Aslett M."/>
            <person name="Beasley H."/>
            <person name="Bennett H.M."/>
            <person name="Cai J."/>
            <person name="Camicia F."/>
            <person name="Clark R."/>
            <person name="Cucher M."/>
            <person name="De Silva N."/>
            <person name="Day T.A."/>
            <person name="Deplazes P."/>
            <person name="Estrada K."/>
            <person name="Fernandez C."/>
            <person name="Holland P.W."/>
            <person name="Hou J."/>
            <person name="Hu S."/>
            <person name="Huckvale T."/>
            <person name="Hung S.S."/>
            <person name="Kamenetzky L."/>
            <person name="Keane J.A."/>
            <person name="Kiss F."/>
            <person name="Koziol U."/>
            <person name="Lambert O."/>
            <person name="Liu K."/>
            <person name="Luo X."/>
            <person name="Luo Y."/>
            <person name="Macchiaroli N."/>
            <person name="Nichol S."/>
            <person name="Paps J."/>
            <person name="Parkinson J."/>
            <person name="Pouchkina-Stantcheva N."/>
            <person name="Riddiford N."/>
            <person name="Rosenzvit M."/>
            <person name="Salinas G."/>
            <person name="Wasmuth J.D."/>
            <person name="Zamanian M."/>
            <person name="Zheng Y."/>
            <person name="Cai X."/>
            <person name="Soberon X."/>
            <person name="Olson P.D."/>
            <person name="Laclette J.P."/>
            <person name="Brehm K."/>
            <person name="Berriman M."/>
            <person name="Garciarrubio A."/>
            <person name="Bobes R.J."/>
            <person name="Fragoso G."/>
            <person name="Sanchez-Flores A."/>
            <person name="Estrada K."/>
            <person name="Cevallos M.A."/>
            <person name="Morett E."/>
            <person name="Gonzalez V."/>
            <person name="Portillo T."/>
            <person name="Ochoa-Leyva A."/>
            <person name="Jose M.V."/>
            <person name="Sciutto E."/>
            <person name="Landa A."/>
            <person name="Jimenez L."/>
            <person name="Valdes V."/>
            <person name="Carrero J.C."/>
            <person name="Larralde C."/>
            <person name="Morales-Montor J."/>
            <person name="Limon-Lason J."/>
            <person name="Soberon X."/>
            <person name="Laclette J.P."/>
        </authorList>
    </citation>
    <scope>NUCLEOTIDE SEQUENCE [LARGE SCALE GENOMIC DNA]</scope>
</reference>
<dbReference type="EMBL" id="LK028576">
    <property type="protein sequence ID" value="CDS16196.1"/>
    <property type="molecule type" value="Genomic_DNA"/>
</dbReference>
<keyword evidence="1" id="KW-0812">Transmembrane</keyword>
<keyword evidence="1" id="KW-0472">Membrane</keyword>
<evidence type="ECO:0000313" key="4">
    <source>
        <dbReference type="Proteomes" id="UP000492820"/>
    </source>
</evidence>
<reference evidence="3" key="2">
    <citation type="submission" date="2014-06" db="EMBL/GenBank/DDBJ databases">
        <authorList>
            <person name="Aslett M."/>
        </authorList>
    </citation>
    <scope>NUCLEOTIDE SEQUENCE</scope>
</reference>
<evidence type="ECO:0000313" key="5">
    <source>
        <dbReference type="WBParaSite" id="EgrG_000861300"/>
    </source>
</evidence>
<keyword evidence="2" id="KW-0732">Signal</keyword>
<gene>
    <name evidence="3" type="ORF">EgrG_000861300</name>
</gene>
<dbReference type="AlphaFoldDB" id="A0A068WEX3"/>
<evidence type="ECO:0000256" key="1">
    <source>
        <dbReference type="SAM" id="Phobius"/>
    </source>
</evidence>
<proteinExistence type="predicted"/>
<keyword evidence="1" id="KW-1133">Transmembrane helix</keyword>
<name>A0A068WEX3_ECHGR</name>
<sequence>MFLQSRLYWTHPLVALLLLLSLVALPWCVGHIHEPIVRPSGKNECLPGWLPIFLGCFLLFACWMSNCILLGGIFQVMADPGVVRVAYYFIGSQTVAALIYATLNLPPSLLILLFGYPLDTITQL</sequence>